<reference evidence="2" key="1">
    <citation type="submission" date="2020-01" db="EMBL/GenBank/DDBJ databases">
        <title>Identification and distribution of gene clusters putatively required for synthesis of sphingolipid metabolism inhibitors in phylogenetically diverse species of the filamentous fungus Fusarium.</title>
        <authorList>
            <person name="Kim H.-S."/>
            <person name="Busman M."/>
            <person name="Brown D.W."/>
            <person name="Divon H."/>
            <person name="Uhlig S."/>
            <person name="Proctor R.H."/>
        </authorList>
    </citation>
    <scope>NUCLEOTIDE SEQUENCE</scope>
    <source>
        <strain evidence="2">NRRL 53441</strain>
    </source>
</reference>
<accession>A0A8H4P2S9</accession>
<dbReference type="PANTHER" id="PTHR30383">
    <property type="entry name" value="THIOESTERASE 1/PROTEASE 1/LYSOPHOSPHOLIPASE L1"/>
    <property type="match status" value="1"/>
</dbReference>
<sequence length="247" mass="28302">MTRKTLRILCFGDSLTSGYFCYGLESHPYALKLEDRLTGTFPEVDFEIDVNGVPGDVASFNRFKDRMDAAWRKKSYDWTIVLGGTNDIAYRIPTENIFSALKDIYDVALSRESNVLALTVPECQAKGERGTSSRNELNKSILNNKDTGYYAFDLYSKIPYHSLSEEDRERYWDDGLHLRKEGYDWMGNHIADALIDILWSEGTFEQPSNSKTSEVLAMEDEFPLDEEDGNPRNINEGYVVVRKKDLD</sequence>
<evidence type="ECO:0000313" key="2">
    <source>
        <dbReference type="EMBL" id="KAF4455028.1"/>
    </source>
</evidence>
<dbReference type="InterPro" id="IPR036514">
    <property type="entry name" value="SGNH_hydro_sf"/>
</dbReference>
<dbReference type="Pfam" id="PF13472">
    <property type="entry name" value="Lipase_GDSL_2"/>
    <property type="match status" value="1"/>
</dbReference>
<keyword evidence="3" id="KW-1185">Reference proteome</keyword>
<feature type="domain" description="SGNH hydrolase-type esterase" evidence="1">
    <location>
        <begin position="10"/>
        <end position="184"/>
    </location>
</feature>
<dbReference type="AlphaFoldDB" id="A0A8H4P2S9"/>
<evidence type="ECO:0000259" key="1">
    <source>
        <dbReference type="Pfam" id="PF13472"/>
    </source>
</evidence>
<comment type="caution">
    <text evidence="2">The sequence shown here is derived from an EMBL/GenBank/DDBJ whole genome shotgun (WGS) entry which is preliminary data.</text>
</comment>
<dbReference type="PANTHER" id="PTHR30383:SF19">
    <property type="entry name" value="FIBRONECTIN TYPE-III DOMAIN-CONTAINING PROTEIN"/>
    <property type="match status" value="1"/>
</dbReference>
<dbReference type="Proteomes" id="UP000605986">
    <property type="component" value="Unassembled WGS sequence"/>
</dbReference>
<dbReference type="CDD" id="cd00229">
    <property type="entry name" value="SGNH_hydrolase"/>
    <property type="match status" value="1"/>
</dbReference>
<dbReference type="EMBL" id="JAADJG010000108">
    <property type="protein sequence ID" value="KAF4455028.1"/>
    <property type="molecule type" value="Genomic_DNA"/>
</dbReference>
<dbReference type="SUPFAM" id="SSF52266">
    <property type="entry name" value="SGNH hydrolase"/>
    <property type="match status" value="1"/>
</dbReference>
<dbReference type="InterPro" id="IPR051532">
    <property type="entry name" value="Ester_Hydrolysis_Enzymes"/>
</dbReference>
<dbReference type="OrthoDB" id="408760at2759"/>
<name>A0A8H4P2S9_9HYPO</name>
<protein>
    <recommendedName>
        <fullName evidence="1">SGNH hydrolase-type esterase domain-containing protein</fullName>
    </recommendedName>
</protein>
<dbReference type="Gene3D" id="3.40.50.1110">
    <property type="entry name" value="SGNH hydrolase"/>
    <property type="match status" value="1"/>
</dbReference>
<gene>
    <name evidence="2" type="ORF">F53441_2589</name>
</gene>
<organism evidence="2 3">
    <name type="scientific">Fusarium austroafricanum</name>
    <dbReference type="NCBI Taxonomy" id="2364996"/>
    <lineage>
        <taxon>Eukaryota</taxon>
        <taxon>Fungi</taxon>
        <taxon>Dikarya</taxon>
        <taxon>Ascomycota</taxon>
        <taxon>Pezizomycotina</taxon>
        <taxon>Sordariomycetes</taxon>
        <taxon>Hypocreomycetidae</taxon>
        <taxon>Hypocreales</taxon>
        <taxon>Nectriaceae</taxon>
        <taxon>Fusarium</taxon>
        <taxon>Fusarium concolor species complex</taxon>
    </lineage>
</organism>
<dbReference type="InterPro" id="IPR013830">
    <property type="entry name" value="SGNH_hydro"/>
</dbReference>
<dbReference type="GO" id="GO:0004622">
    <property type="term" value="F:phosphatidylcholine lysophospholipase activity"/>
    <property type="evidence" value="ECO:0007669"/>
    <property type="project" value="TreeGrafter"/>
</dbReference>
<evidence type="ECO:0000313" key="3">
    <source>
        <dbReference type="Proteomes" id="UP000605986"/>
    </source>
</evidence>
<proteinExistence type="predicted"/>